<evidence type="ECO:0000256" key="4">
    <source>
        <dbReference type="ARBA" id="ARBA00022801"/>
    </source>
</evidence>
<evidence type="ECO:0000313" key="7">
    <source>
        <dbReference type="EMBL" id="ODQ95259.1"/>
    </source>
</evidence>
<dbReference type="AlphaFoldDB" id="A0A1E3RZH3"/>
<evidence type="ECO:0000256" key="1">
    <source>
        <dbReference type="ARBA" id="ARBA00001947"/>
    </source>
</evidence>
<dbReference type="InterPro" id="IPR036866">
    <property type="entry name" value="RibonucZ/Hydroxyglut_hydro"/>
</dbReference>
<protein>
    <recommendedName>
        <fullName evidence="6">Metallo-beta-lactamase domain-containing protein</fullName>
    </recommendedName>
</protein>
<dbReference type="InterPro" id="IPR051013">
    <property type="entry name" value="MBL_superfamily_lactonases"/>
</dbReference>
<keyword evidence="3" id="KW-0479">Metal-binding</keyword>
<comment type="cofactor">
    <cofactor evidence="1">
        <name>Zn(2+)</name>
        <dbReference type="ChEBI" id="CHEBI:29105"/>
    </cofactor>
</comment>
<dbReference type="SUPFAM" id="SSF56281">
    <property type="entry name" value="Metallo-hydrolase/oxidoreductase"/>
    <property type="match status" value="1"/>
</dbReference>
<dbReference type="Gene3D" id="3.60.15.10">
    <property type="entry name" value="Ribonuclease Z/Hydroxyacylglutathione hydrolase-like"/>
    <property type="match status" value="1"/>
</dbReference>
<organism evidence="7 8">
    <name type="scientific">Mycolicibacterium holsaticum</name>
    <dbReference type="NCBI Taxonomy" id="152142"/>
    <lineage>
        <taxon>Bacteria</taxon>
        <taxon>Bacillati</taxon>
        <taxon>Actinomycetota</taxon>
        <taxon>Actinomycetes</taxon>
        <taxon>Mycobacteriales</taxon>
        <taxon>Mycobacteriaceae</taxon>
        <taxon>Mycolicibacterium</taxon>
    </lineage>
</organism>
<keyword evidence="5" id="KW-0862">Zinc</keyword>
<dbReference type="SMART" id="SM00849">
    <property type="entry name" value="Lactamase_B"/>
    <property type="match status" value="1"/>
</dbReference>
<dbReference type="InterPro" id="IPR001279">
    <property type="entry name" value="Metallo-B-lactamas"/>
</dbReference>
<dbReference type="Proteomes" id="UP000094243">
    <property type="component" value="Unassembled WGS sequence"/>
</dbReference>
<evidence type="ECO:0000256" key="2">
    <source>
        <dbReference type="ARBA" id="ARBA00007749"/>
    </source>
</evidence>
<dbReference type="RefSeq" id="WP_069404301.1">
    <property type="nucleotide sequence ID" value="NZ_JBHRZJ010000002.1"/>
</dbReference>
<evidence type="ECO:0000259" key="6">
    <source>
        <dbReference type="SMART" id="SM00849"/>
    </source>
</evidence>
<keyword evidence="4" id="KW-0378">Hydrolase</keyword>
<reference evidence="8" key="1">
    <citation type="submission" date="2016-09" db="EMBL/GenBank/DDBJ databases">
        <authorList>
            <person name="Greninger A.L."/>
            <person name="Jerome K.R."/>
            <person name="Mcnair B."/>
            <person name="Wallis C."/>
            <person name="Fang F."/>
        </authorList>
    </citation>
    <scope>NUCLEOTIDE SEQUENCE [LARGE SCALE GENOMIC DNA]</scope>
    <source>
        <strain evidence="8">M7</strain>
    </source>
</reference>
<evidence type="ECO:0000256" key="5">
    <source>
        <dbReference type="ARBA" id="ARBA00022833"/>
    </source>
</evidence>
<dbReference type="Pfam" id="PF00753">
    <property type="entry name" value="Lactamase_B"/>
    <property type="match status" value="1"/>
</dbReference>
<dbReference type="PANTHER" id="PTHR42978">
    <property type="entry name" value="QUORUM-QUENCHING LACTONASE YTNP-RELATED-RELATED"/>
    <property type="match status" value="1"/>
</dbReference>
<comment type="caution">
    <text evidence="7">The sequence shown here is derived from an EMBL/GenBank/DDBJ whole genome shotgun (WGS) entry which is preliminary data.</text>
</comment>
<gene>
    <name evidence="7" type="ORF">BHQ17_05925</name>
</gene>
<evidence type="ECO:0000256" key="3">
    <source>
        <dbReference type="ARBA" id="ARBA00022723"/>
    </source>
</evidence>
<dbReference type="PANTHER" id="PTHR42978:SF7">
    <property type="entry name" value="METALLO-HYDROLASE RV2300C-RELATED"/>
    <property type="match status" value="1"/>
</dbReference>
<dbReference type="GO" id="GO:0016787">
    <property type="term" value="F:hydrolase activity"/>
    <property type="evidence" value="ECO:0007669"/>
    <property type="project" value="UniProtKB-KW"/>
</dbReference>
<accession>A0A1E3RZH3</accession>
<dbReference type="EMBL" id="MIGZ01000022">
    <property type="protein sequence ID" value="ODQ95259.1"/>
    <property type="molecule type" value="Genomic_DNA"/>
</dbReference>
<comment type="similarity">
    <text evidence="2">Belongs to the metallo-beta-lactamase superfamily.</text>
</comment>
<evidence type="ECO:0000313" key="8">
    <source>
        <dbReference type="Proteomes" id="UP000094243"/>
    </source>
</evidence>
<sequence length="263" mass="29247">MKVHHLNCGTMHPLGTPELVCHVLLVETDNGLVLVDAGYGLADCDDPVRRIGPVRHLIRPVFDRAESAVRQVERLGFARDDVRHIVLTHFDIDHIGGISDFPDAAIHCTAAEALGAMHRPSRTERMRFRPVQWSHGATIVEHEPDGEAWRGFAAAKPLTDISPGIVLVSMPGHTRGHTCVAVDAGNRWLLHCGDAFFHRGSVDGSTRGPRALMTFEKAVAYDRKRLRDNHSRLAELYRRNEPDLLLVCAHDPAQFEHARATAR</sequence>
<dbReference type="OrthoDB" id="3196337at2"/>
<dbReference type="CDD" id="cd07742">
    <property type="entry name" value="metallo-hydrolase-like_MBL-fold"/>
    <property type="match status" value="1"/>
</dbReference>
<dbReference type="GO" id="GO:0046872">
    <property type="term" value="F:metal ion binding"/>
    <property type="evidence" value="ECO:0007669"/>
    <property type="project" value="UniProtKB-KW"/>
</dbReference>
<name>A0A1E3RZH3_9MYCO</name>
<proteinExistence type="inferred from homology"/>
<keyword evidence="8" id="KW-1185">Reference proteome</keyword>
<feature type="domain" description="Metallo-beta-lactamase" evidence="6">
    <location>
        <begin position="20"/>
        <end position="250"/>
    </location>
</feature>